<evidence type="ECO:0000313" key="7">
    <source>
        <dbReference type="EMBL" id="ANF59236.1"/>
    </source>
</evidence>
<dbReference type="Pfam" id="PF02441">
    <property type="entry name" value="Flavoprotein"/>
    <property type="match status" value="1"/>
</dbReference>
<comment type="caution">
    <text evidence="3">Lacks conserved residue(s) required for the propagation of feature annotation.</text>
</comment>
<dbReference type="Proteomes" id="UP000077875">
    <property type="component" value="Chromosome"/>
</dbReference>
<evidence type="ECO:0000256" key="3">
    <source>
        <dbReference type="HAMAP-Rule" id="MF_02225"/>
    </source>
</evidence>
<dbReference type="GO" id="GO:0015937">
    <property type="term" value="P:coenzyme A biosynthetic process"/>
    <property type="evidence" value="ECO:0007669"/>
    <property type="project" value="UniProtKB-UniRule"/>
</dbReference>
<dbReference type="GO" id="GO:0004633">
    <property type="term" value="F:phosphopantothenoylcysteine decarboxylase activity"/>
    <property type="evidence" value="ECO:0007669"/>
    <property type="project" value="UniProtKB-UniRule"/>
</dbReference>
<keyword evidence="8" id="KW-1185">Reference proteome</keyword>
<keyword evidence="1 3" id="KW-0210">Decarboxylase</keyword>
<feature type="active site" description="Proton donor" evidence="3">
    <location>
        <position position="165"/>
    </location>
</feature>
<dbReference type="NCBIfam" id="TIGR00521">
    <property type="entry name" value="coaBC_dfp"/>
    <property type="match status" value="1"/>
</dbReference>
<dbReference type="GO" id="GO:0071513">
    <property type="term" value="C:phosphopantothenoylcysteine decarboxylase complex"/>
    <property type="evidence" value="ECO:0007669"/>
    <property type="project" value="TreeGrafter"/>
</dbReference>
<dbReference type="GO" id="GO:0010181">
    <property type="term" value="F:FMN binding"/>
    <property type="evidence" value="ECO:0007669"/>
    <property type="project" value="UniProtKB-UniRule"/>
</dbReference>
<dbReference type="GO" id="GO:0046872">
    <property type="term" value="F:metal ion binding"/>
    <property type="evidence" value="ECO:0007669"/>
    <property type="project" value="UniProtKB-KW"/>
</dbReference>
<comment type="pathway">
    <text evidence="3 4">Cofactor biosynthesis; coenzyme A biosynthesis; CoA from (R)-pantothenate: step 2/5.</text>
</comment>
<feature type="binding site" evidence="3">
    <location>
        <position position="344"/>
    </location>
    <ligand>
        <name>CTP</name>
        <dbReference type="ChEBI" id="CHEBI:37563"/>
    </ligand>
</feature>
<feature type="binding site" evidence="3">
    <location>
        <position position="295"/>
    </location>
    <ligand>
        <name>CTP</name>
        <dbReference type="ChEBI" id="CHEBI:37563"/>
    </ligand>
</feature>
<proteinExistence type="inferred from homology"/>
<dbReference type="SUPFAM" id="SSF52507">
    <property type="entry name" value="Homo-oligomeric flavin-containing Cys decarboxylases, HFCD"/>
    <property type="match status" value="1"/>
</dbReference>
<accession>A0A172YJ83</accession>
<sequence length="413" mass="43694">MFASHRTGTLLGTRILLGVSGGIAAYKSAVLARLLKKAGAEVRVVMTEGAQAFIQPLTFQALTGEPVGTSLLDPEAEAGMGHIELARWAELILIAPASANLIARLSRGHADDLLTTLCLASGAERMLAPAMNQQMWAHPAVQENVDRLKAQGWGILGPDAGEQACGDIGSGRMMEPEAIIDTLQASPGQRPAEGLEIVITAGPTREAIDPVRYLTNHSSGKMGYALAAAAQALGATVTLISGPVRLATPPGVARVDVDSAEQMLDAAERAAMTADIFIAAAAVADYRPATAAEQKIKKGSEDELVLRLIKNPDVVATIAAGENAPFTVGFAAETEALEHHALDKLERKRLMMIVANQVGGGLGFDRDDNAATLYWREPEEQIRSERFDAQPKSALAEKLIMRIVAHYRSATSA</sequence>
<dbReference type="EC" id="6.3.2.5" evidence="3"/>
<dbReference type="STRING" id="376489.A5892_18710"/>
<feature type="region of interest" description="Phosphopantothenoylcysteine decarboxylase" evidence="3">
    <location>
        <begin position="1"/>
        <end position="196"/>
    </location>
</feature>
<dbReference type="EC" id="4.1.1.36" evidence="3"/>
<keyword evidence="3" id="KW-0479">Metal-binding</keyword>
<comment type="similarity">
    <text evidence="3 4">In the C-terminal section; belongs to the PPC synthetase family.</text>
</comment>
<dbReference type="UniPathway" id="UPA00241">
    <property type="reaction ID" value="UER00353"/>
</dbReference>
<evidence type="ECO:0000256" key="4">
    <source>
        <dbReference type="RuleBase" id="RU364078"/>
    </source>
</evidence>
<keyword evidence="3" id="KW-0460">Magnesium</keyword>
<comment type="pathway">
    <text evidence="3 4">Cofactor biosynthesis; coenzyme A biosynthesis; CoA from (R)-pantothenate: step 3/5.</text>
</comment>
<comment type="catalytic activity">
    <reaction evidence="3 4">
        <text>N-[(R)-4-phosphopantothenoyl]-L-cysteine + H(+) = (R)-4'-phosphopantetheine + CO2</text>
        <dbReference type="Rhea" id="RHEA:16793"/>
        <dbReference type="ChEBI" id="CHEBI:15378"/>
        <dbReference type="ChEBI" id="CHEBI:16526"/>
        <dbReference type="ChEBI" id="CHEBI:59458"/>
        <dbReference type="ChEBI" id="CHEBI:61723"/>
        <dbReference type="EC" id="4.1.1.36"/>
    </reaction>
</comment>
<evidence type="ECO:0000256" key="2">
    <source>
        <dbReference type="ARBA" id="ARBA00023239"/>
    </source>
</evidence>
<name>A0A172YJ83_9GAMM</name>
<feature type="binding site" evidence="3">
    <location>
        <position position="330"/>
    </location>
    <ligand>
        <name>CTP</name>
        <dbReference type="ChEBI" id="CHEBI:37563"/>
    </ligand>
</feature>
<feature type="binding site" evidence="3">
    <location>
        <position position="348"/>
    </location>
    <ligand>
        <name>CTP</name>
        <dbReference type="ChEBI" id="CHEBI:37563"/>
    </ligand>
</feature>
<dbReference type="AlphaFoldDB" id="A0A172YJ83"/>
<dbReference type="GO" id="GO:0004632">
    <property type="term" value="F:phosphopantothenate--cysteine ligase activity"/>
    <property type="evidence" value="ECO:0007669"/>
    <property type="project" value="UniProtKB-UniRule"/>
</dbReference>
<dbReference type="EMBL" id="CP015243">
    <property type="protein sequence ID" value="ANF59236.1"/>
    <property type="molecule type" value="Genomic_DNA"/>
</dbReference>
<feature type="binding site" evidence="3">
    <location>
        <position position="285"/>
    </location>
    <ligand>
        <name>CTP</name>
        <dbReference type="ChEBI" id="CHEBI:37563"/>
    </ligand>
</feature>
<keyword evidence="3" id="KW-0511">Multifunctional enzyme</keyword>
<dbReference type="Pfam" id="PF04127">
    <property type="entry name" value="DFP"/>
    <property type="match status" value="1"/>
</dbReference>
<keyword evidence="2 3" id="KW-0456">Lyase</keyword>
<organism evidence="7 8">
    <name type="scientific">Halotalea alkalilenta</name>
    <dbReference type="NCBI Taxonomy" id="376489"/>
    <lineage>
        <taxon>Bacteria</taxon>
        <taxon>Pseudomonadati</taxon>
        <taxon>Pseudomonadota</taxon>
        <taxon>Gammaproteobacteria</taxon>
        <taxon>Oceanospirillales</taxon>
        <taxon>Halomonadaceae</taxon>
        <taxon>Halotalea</taxon>
    </lineage>
</organism>
<evidence type="ECO:0000313" key="8">
    <source>
        <dbReference type="Proteomes" id="UP000077875"/>
    </source>
</evidence>
<dbReference type="SUPFAM" id="SSF102645">
    <property type="entry name" value="CoaB-like"/>
    <property type="match status" value="1"/>
</dbReference>
<dbReference type="InterPro" id="IPR005252">
    <property type="entry name" value="CoaBC"/>
</dbReference>
<dbReference type="InterPro" id="IPR003382">
    <property type="entry name" value="Flavoprotein"/>
</dbReference>
<dbReference type="KEGG" id="haa:A5892_18710"/>
<dbReference type="InterPro" id="IPR007085">
    <property type="entry name" value="DNA/pantothenate-metab_flavo_C"/>
</dbReference>
<dbReference type="GO" id="GO:0015941">
    <property type="term" value="P:pantothenate catabolic process"/>
    <property type="evidence" value="ECO:0007669"/>
    <property type="project" value="InterPro"/>
</dbReference>
<evidence type="ECO:0000259" key="5">
    <source>
        <dbReference type="Pfam" id="PF02441"/>
    </source>
</evidence>
<comment type="similarity">
    <text evidence="3 4">In the N-terminal section; belongs to the HFCD (homo-oligomeric flavin containing Cys decarboxylase) superfamily.</text>
</comment>
<feature type="region of interest" description="Phosphopantothenate--cysteine ligase" evidence="3">
    <location>
        <begin position="197"/>
        <end position="413"/>
    </location>
</feature>
<gene>
    <name evidence="3" type="primary">coaBC</name>
    <name evidence="7" type="ORF">A5892_18710</name>
</gene>
<dbReference type="Gene3D" id="3.40.50.10300">
    <property type="entry name" value="CoaB-like"/>
    <property type="match status" value="1"/>
</dbReference>
<dbReference type="PANTHER" id="PTHR14359:SF6">
    <property type="entry name" value="PHOSPHOPANTOTHENOYLCYSTEINE DECARBOXYLASE"/>
    <property type="match status" value="1"/>
</dbReference>
<comment type="catalytic activity">
    <reaction evidence="3 4">
        <text>(R)-4'-phosphopantothenate + L-cysteine + CTP = N-[(R)-4-phosphopantothenoyl]-L-cysteine + CMP + diphosphate + H(+)</text>
        <dbReference type="Rhea" id="RHEA:19397"/>
        <dbReference type="ChEBI" id="CHEBI:10986"/>
        <dbReference type="ChEBI" id="CHEBI:15378"/>
        <dbReference type="ChEBI" id="CHEBI:33019"/>
        <dbReference type="ChEBI" id="CHEBI:35235"/>
        <dbReference type="ChEBI" id="CHEBI:37563"/>
        <dbReference type="ChEBI" id="CHEBI:59458"/>
        <dbReference type="ChEBI" id="CHEBI:60377"/>
        <dbReference type="EC" id="6.3.2.5"/>
    </reaction>
</comment>
<dbReference type="PANTHER" id="PTHR14359">
    <property type="entry name" value="HOMO-OLIGOMERIC FLAVIN CONTAINING CYS DECARBOXYLASE FAMILY"/>
    <property type="match status" value="1"/>
</dbReference>
<protein>
    <recommendedName>
        <fullName evidence="3">Coenzyme A biosynthesis bifunctional protein CoaBC</fullName>
    </recommendedName>
    <alternativeName>
        <fullName evidence="3">DNA/pantothenate metabolism flavoprotein</fullName>
    </alternativeName>
    <alternativeName>
        <fullName evidence="3">Phosphopantothenoylcysteine synthetase/decarboxylase</fullName>
        <shortName evidence="3">PPCS-PPCDC</shortName>
    </alternativeName>
    <domain>
        <recommendedName>
            <fullName evidence="3">Phosphopantothenoylcysteine decarboxylase</fullName>
            <shortName evidence="3">PPC decarboxylase</shortName>
            <shortName evidence="3">PPC-DC</shortName>
            <ecNumber evidence="3">4.1.1.36</ecNumber>
        </recommendedName>
        <alternativeName>
            <fullName evidence="3">CoaC</fullName>
        </alternativeName>
    </domain>
    <domain>
        <recommendedName>
            <fullName evidence="3">Phosphopantothenate--cysteine ligase</fullName>
            <ecNumber evidence="3">6.3.2.5</ecNumber>
        </recommendedName>
        <alternativeName>
            <fullName evidence="3">CoaB</fullName>
        </alternativeName>
        <alternativeName>
            <fullName evidence="3">Phosphopantothenoylcysteine synthetase</fullName>
            <shortName evidence="3">PPC synthetase</shortName>
            <shortName evidence="3">PPC-S</shortName>
        </alternativeName>
    </domain>
</protein>
<feature type="domain" description="DNA/pantothenate metabolism flavoprotein C-terminal" evidence="6">
    <location>
        <begin position="193"/>
        <end position="405"/>
    </location>
</feature>
<comment type="function">
    <text evidence="4">Catalyzes two steps in the biosynthesis of coenzyme A. In the first step cysteine is conjugated to 4'-phosphopantothenate to form 4-phosphopantothenoylcysteine, in the latter compound is decarboxylated to form 4'-phosphopantotheine.</text>
</comment>
<evidence type="ECO:0000259" key="6">
    <source>
        <dbReference type="Pfam" id="PF04127"/>
    </source>
</evidence>
<comment type="cofactor">
    <cofactor evidence="3">
        <name>FMN</name>
        <dbReference type="ChEBI" id="CHEBI:58210"/>
    </cofactor>
    <text evidence="3">Binds 1 FMN per subunit.</text>
</comment>
<comment type="function">
    <text evidence="3">Catalyzes two sequential steps in the biosynthesis of coenzyme A. In the first step cysteine is conjugated to 4'-phosphopantothenate to form 4-phosphopantothenoylcysteine. In the second step the latter compound is decarboxylated to form 4'-phosphopantotheine.</text>
</comment>
<dbReference type="Gene3D" id="3.40.50.1950">
    <property type="entry name" value="Flavin prenyltransferase-like"/>
    <property type="match status" value="1"/>
</dbReference>
<reference evidence="7 8" key="1">
    <citation type="submission" date="2016-04" db="EMBL/GenBank/DDBJ databases">
        <title>Complete Genome Sequence of Halotalea alkalilenta IHB B 13600.</title>
        <authorList>
            <person name="Swarnkar M.K."/>
            <person name="Sharma A."/>
            <person name="Kaushal K."/>
            <person name="Soni R."/>
            <person name="Rana S."/>
            <person name="Singh A.K."/>
            <person name="Gulati A."/>
        </authorList>
    </citation>
    <scope>NUCLEOTIDE SEQUENCE [LARGE SCALE GENOMIC DNA]</scope>
    <source>
        <strain evidence="7 8">IHB B 13600</strain>
    </source>
</reference>
<keyword evidence="3 4" id="KW-0436">Ligase</keyword>
<keyword evidence="3 4" id="KW-0285">Flavoprotein</keyword>
<keyword evidence="3 4" id="KW-0288">FMN</keyword>
<dbReference type="InterPro" id="IPR035929">
    <property type="entry name" value="CoaB-like_sf"/>
</dbReference>
<dbReference type="RefSeq" id="WP_064124076.1">
    <property type="nucleotide sequence ID" value="NZ_CP015243.1"/>
</dbReference>
<feature type="binding site" evidence="3">
    <location>
        <begin position="312"/>
        <end position="315"/>
    </location>
    <ligand>
        <name>CTP</name>
        <dbReference type="ChEBI" id="CHEBI:37563"/>
    </ligand>
</feature>
<evidence type="ECO:0000256" key="1">
    <source>
        <dbReference type="ARBA" id="ARBA00022793"/>
    </source>
</evidence>
<dbReference type="InterPro" id="IPR036551">
    <property type="entry name" value="Flavin_trans-like"/>
</dbReference>
<comment type="cofactor">
    <cofactor evidence="3">
        <name>Mg(2+)</name>
        <dbReference type="ChEBI" id="CHEBI:18420"/>
    </cofactor>
</comment>
<feature type="domain" description="Flavoprotein" evidence="5">
    <location>
        <begin position="14"/>
        <end position="183"/>
    </location>
</feature>
<dbReference type="HAMAP" id="MF_02225">
    <property type="entry name" value="CoaBC"/>
    <property type="match status" value="1"/>
</dbReference>